<evidence type="ECO:0000313" key="3">
    <source>
        <dbReference type="Proteomes" id="UP000293874"/>
    </source>
</evidence>
<feature type="signal peptide" evidence="1">
    <location>
        <begin position="1"/>
        <end position="18"/>
    </location>
</feature>
<evidence type="ECO:0000313" key="2">
    <source>
        <dbReference type="EMBL" id="RZS70858.1"/>
    </source>
</evidence>
<proteinExistence type="predicted"/>
<dbReference type="Pfam" id="PF16132">
    <property type="entry name" value="DUF4843"/>
    <property type="match status" value="1"/>
</dbReference>
<sequence length="246" mass="27568">MKLIIRYMIFPLALVAFAGCSSKDIQGYETDPGLFFQIPGSGSVALRDSIIYSFPAKPDVGDHDTLWFKACIMGNAASFDREIGIRINTDKTTAVEGTHFRIEGRKIPADSFSVRVPVIIYKNGLKDKSVRLEIEVTENQYFKPGYDRYKKAVFIWGDMFLKPDIWDKSNYRSAFGEFTPTRYAFILKACNITELPDPMNLTLLAYYNSVARKALFDHNAIPGNTPLTDELGTVEFPVYTGVGGLG</sequence>
<reference evidence="2 3" key="1">
    <citation type="submission" date="2019-02" db="EMBL/GenBank/DDBJ databases">
        <title>Genomic Encyclopedia of Type Strains, Phase IV (KMG-IV): sequencing the most valuable type-strain genomes for metagenomic binning, comparative biology and taxonomic classification.</title>
        <authorList>
            <person name="Goeker M."/>
        </authorList>
    </citation>
    <scope>NUCLEOTIDE SEQUENCE [LARGE SCALE GENOMIC DNA]</scope>
    <source>
        <strain evidence="2 3">DSM 18116</strain>
    </source>
</reference>
<accession>A0A4Q7MR25</accession>
<feature type="chain" id="PRO_5020658082" evidence="1">
    <location>
        <begin position="19"/>
        <end position="246"/>
    </location>
</feature>
<evidence type="ECO:0000256" key="1">
    <source>
        <dbReference type="SAM" id="SignalP"/>
    </source>
</evidence>
<dbReference type="PROSITE" id="PS51257">
    <property type="entry name" value="PROKAR_LIPOPROTEIN"/>
    <property type="match status" value="1"/>
</dbReference>
<dbReference type="InterPro" id="IPR032299">
    <property type="entry name" value="DUF4843"/>
</dbReference>
<dbReference type="OrthoDB" id="1094864at2"/>
<protein>
    <submittedName>
        <fullName evidence="2">Uncharacterized protein DUF4843</fullName>
    </submittedName>
</protein>
<dbReference type="RefSeq" id="WP_130541410.1">
    <property type="nucleotide sequence ID" value="NZ_CP042431.1"/>
</dbReference>
<keyword evidence="3" id="KW-1185">Reference proteome</keyword>
<gene>
    <name evidence="2" type="ORF">EV199_2754</name>
</gene>
<dbReference type="EMBL" id="SGXA01000002">
    <property type="protein sequence ID" value="RZS70858.1"/>
    <property type="molecule type" value="Genomic_DNA"/>
</dbReference>
<dbReference type="Proteomes" id="UP000293874">
    <property type="component" value="Unassembled WGS sequence"/>
</dbReference>
<name>A0A4Q7MR25_9BACT</name>
<comment type="caution">
    <text evidence="2">The sequence shown here is derived from an EMBL/GenBank/DDBJ whole genome shotgun (WGS) entry which is preliminary data.</text>
</comment>
<keyword evidence="1" id="KW-0732">Signal</keyword>
<dbReference type="AlphaFoldDB" id="A0A4Q7MR25"/>
<organism evidence="2 3">
    <name type="scientific">Pseudobacter ginsenosidimutans</name>
    <dbReference type="NCBI Taxonomy" id="661488"/>
    <lineage>
        <taxon>Bacteria</taxon>
        <taxon>Pseudomonadati</taxon>
        <taxon>Bacteroidota</taxon>
        <taxon>Chitinophagia</taxon>
        <taxon>Chitinophagales</taxon>
        <taxon>Chitinophagaceae</taxon>
        <taxon>Pseudobacter</taxon>
    </lineage>
</organism>